<gene>
    <name evidence="3" type="ORF">KLDO_g1898</name>
</gene>
<dbReference type="Proteomes" id="UP000031516">
    <property type="component" value="Unassembled WGS sequence"/>
</dbReference>
<name>A0A0A8L3Y3_9SACH</name>
<dbReference type="Pfam" id="PF10302">
    <property type="entry name" value="Dsc3_N"/>
    <property type="match status" value="1"/>
</dbReference>
<dbReference type="InterPro" id="IPR045226">
    <property type="entry name" value="Dsc3"/>
</dbReference>
<dbReference type="AlphaFoldDB" id="A0A0A8L3Y3"/>
<evidence type="ECO:0000259" key="2">
    <source>
        <dbReference type="Pfam" id="PF13373"/>
    </source>
</evidence>
<dbReference type="InterPro" id="IPR025390">
    <property type="entry name" value="Dsc3_C"/>
</dbReference>
<comment type="caution">
    <text evidence="3">The sequence shown here is derived from an EMBL/GenBank/DDBJ whole genome shotgun (WGS) entry which is preliminary data.</text>
</comment>
<organism evidence="3 4">
    <name type="scientific">Kluyveromyces dobzhanskii CBS 2104</name>
    <dbReference type="NCBI Taxonomy" id="1427455"/>
    <lineage>
        <taxon>Eukaryota</taxon>
        <taxon>Fungi</taxon>
        <taxon>Dikarya</taxon>
        <taxon>Ascomycota</taxon>
        <taxon>Saccharomycotina</taxon>
        <taxon>Saccharomycetes</taxon>
        <taxon>Saccharomycetales</taxon>
        <taxon>Saccharomycetaceae</taxon>
        <taxon>Kluyveromyces</taxon>
    </lineage>
</organism>
<accession>A0A0A8L3Y3</accession>
<evidence type="ECO:0000313" key="4">
    <source>
        <dbReference type="Proteomes" id="UP000031516"/>
    </source>
</evidence>
<evidence type="ECO:0000259" key="1">
    <source>
        <dbReference type="Pfam" id="PF10302"/>
    </source>
</evidence>
<dbReference type="PANTHER" id="PTHR28049">
    <property type="entry name" value="TRANSMEMBRANE PROTEIN YOR223W"/>
    <property type="match status" value="1"/>
</dbReference>
<sequence>MSLSDSGQGRKAIVVRFANDTVADLPLDITNIDSNMITTTFLRRMCRQLKPAETRGKRLRFIQNGRPLNSRSNLGIDNFKNSSSATEMYVHCIIGRDLTAEEMGHEDTLDDSFSNTSENGTTQAIGFDRLRSVGFSEQEIDLLRQQFLATYGDVETMPDQQQRDIRQMEEQWMETGANDPQGQQFNSIGIANWKSNMDLLVGLSIGSLLGVFSLLLLKQDGLFSQRQKMSIIAGLIFNIAWWVRAF</sequence>
<dbReference type="EMBL" id="CCBQ010000026">
    <property type="protein sequence ID" value="CDO93602.1"/>
    <property type="molecule type" value="Genomic_DNA"/>
</dbReference>
<dbReference type="GO" id="GO:0044695">
    <property type="term" value="C:Dsc E3 ubiquitin ligase complex"/>
    <property type="evidence" value="ECO:0007669"/>
    <property type="project" value="InterPro"/>
</dbReference>
<evidence type="ECO:0000313" key="3">
    <source>
        <dbReference type="EMBL" id="CDO93602.1"/>
    </source>
</evidence>
<protein>
    <submittedName>
        <fullName evidence="3">WGS project CCBQ000000000 data, contig 00104</fullName>
    </submittedName>
</protein>
<reference evidence="3 4" key="1">
    <citation type="submission" date="2014-03" db="EMBL/GenBank/DDBJ databases">
        <title>The genome of Kluyveromyces dobzhanskii.</title>
        <authorList>
            <person name="Nystedt B."/>
            <person name="Astrom S."/>
        </authorList>
    </citation>
    <scope>NUCLEOTIDE SEQUENCE [LARGE SCALE GENOMIC DNA]</scope>
    <source>
        <strain evidence="3 4">CBS 2104</strain>
    </source>
</reference>
<dbReference type="GO" id="GO:0005783">
    <property type="term" value="C:endoplasmic reticulum"/>
    <property type="evidence" value="ECO:0007669"/>
    <property type="project" value="TreeGrafter"/>
</dbReference>
<dbReference type="OrthoDB" id="2556122at2759"/>
<feature type="domain" description="DSC E3 ubiquitin ligase complex subunit 3 C-terminal" evidence="2">
    <location>
        <begin position="125"/>
        <end position="240"/>
    </location>
</feature>
<dbReference type="PANTHER" id="PTHR28049:SF1">
    <property type="entry name" value="DSC E3 UBIQUITIN LIGASE COMPLEX SUBUNIT 3"/>
    <property type="match status" value="1"/>
</dbReference>
<feature type="domain" description="DSC E3 ubiquitin ligase complex subunit 3 ubiquitin-like" evidence="1">
    <location>
        <begin position="13"/>
        <end position="95"/>
    </location>
</feature>
<dbReference type="Pfam" id="PF13373">
    <property type="entry name" value="Dsc3_C"/>
    <property type="match status" value="1"/>
</dbReference>
<proteinExistence type="predicted"/>
<dbReference type="InterPro" id="IPR019413">
    <property type="entry name" value="Dsc3_ub-like_dom"/>
</dbReference>
<keyword evidence="4" id="KW-1185">Reference proteome</keyword>